<dbReference type="EMBL" id="SRZB01000075">
    <property type="protein sequence ID" value="TGX96233.1"/>
    <property type="molecule type" value="Genomic_DNA"/>
</dbReference>
<comment type="caution">
    <text evidence="1">The sequence shown here is derived from an EMBL/GenBank/DDBJ whole genome shotgun (WGS) entry which is preliminary data.</text>
</comment>
<evidence type="ECO:0000313" key="1">
    <source>
        <dbReference type="EMBL" id="TGX96233.1"/>
    </source>
</evidence>
<organism evidence="1 2">
    <name type="scientific">Hominisplanchenecus murintestinalis</name>
    <dbReference type="NCBI Taxonomy" id="2941517"/>
    <lineage>
        <taxon>Bacteria</taxon>
        <taxon>Bacillati</taxon>
        <taxon>Bacillota</taxon>
        <taxon>Clostridia</taxon>
        <taxon>Lachnospirales</taxon>
        <taxon>Lachnospiraceae</taxon>
        <taxon>Hominisplanchenecus</taxon>
    </lineage>
</organism>
<reference evidence="1" key="1">
    <citation type="submission" date="2019-04" db="EMBL/GenBank/DDBJ databases">
        <title>Microbes associate with the intestines of laboratory mice.</title>
        <authorList>
            <person name="Navarre W."/>
            <person name="Wong E."/>
            <person name="Huang K."/>
            <person name="Tropini C."/>
            <person name="Ng K."/>
            <person name="Yu B."/>
        </authorList>
    </citation>
    <scope>NUCLEOTIDE SEQUENCE</scope>
    <source>
        <strain evidence="1">NM72_1-8</strain>
    </source>
</reference>
<gene>
    <name evidence="1" type="ORF">E5357_16885</name>
</gene>
<protein>
    <submittedName>
        <fullName evidence="1">HD domain-containing protein</fullName>
    </submittedName>
</protein>
<sequence>MKIFQERILVNVINNETHLLYSVLCYEEGHCRRTQHILKVYALAKLFGEQEKISVEDQQILQAAAILHDVAIKYCKEHYNGDASQNNQKQVVSILVTRFLESANYLPSYVPKIIELVNCHHDYDKPKNKLLQLLMEADLIVNCYENRPDYKKAEYIKKIFQTDGGKELMALCLKKEME</sequence>
<name>A0AC61QV56_9FIRM</name>
<accession>A0AC61QV56</accession>
<dbReference type="Proteomes" id="UP000307720">
    <property type="component" value="Unassembled WGS sequence"/>
</dbReference>
<evidence type="ECO:0000313" key="2">
    <source>
        <dbReference type="Proteomes" id="UP000307720"/>
    </source>
</evidence>
<proteinExistence type="predicted"/>
<keyword evidence="2" id="KW-1185">Reference proteome</keyword>